<protein>
    <submittedName>
        <fullName evidence="1">Competence protein ComFB</fullName>
    </submittedName>
</protein>
<sequence>MRLLFKNYMEEVVDSTMDEILARDEDICKCERCLMDIKALALNNLPPKYVVTDKGYVYTKVNELVSQFKADIAVAVTNAMKIVRKNPRHEDC</sequence>
<organism evidence="1 2">
    <name type="scientific">Candidatus Solincola sediminis</name>
    <dbReference type="NCBI Taxonomy" id="1797199"/>
    <lineage>
        <taxon>Bacteria</taxon>
        <taxon>Bacillati</taxon>
        <taxon>Actinomycetota</taxon>
        <taxon>Candidatus Geothermincolia</taxon>
        <taxon>Candidatus Geothermincolales</taxon>
        <taxon>Candidatus Geothermincolaceae</taxon>
        <taxon>Candidatus Solincola</taxon>
    </lineage>
</organism>
<proteinExistence type="predicted"/>
<evidence type="ECO:0000313" key="2">
    <source>
        <dbReference type="Proteomes" id="UP000177876"/>
    </source>
</evidence>
<name>A0A1F2WR93_9ACTN</name>
<dbReference type="Proteomes" id="UP000177876">
    <property type="component" value="Unassembled WGS sequence"/>
</dbReference>
<reference evidence="1 2" key="1">
    <citation type="journal article" date="2016" name="Nat. Commun.">
        <title>Thousands of microbial genomes shed light on interconnected biogeochemical processes in an aquifer system.</title>
        <authorList>
            <person name="Anantharaman K."/>
            <person name="Brown C.T."/>
            <person name="Hug L.A."/>
            <person name="Sharon I."/>
            <person name="Castelle C.J."/>
            <person name="Probst A.J."/>
            <person name="Thomas B.C."/>
            <person name="Singh A."/>
            <person name="Wilkins M.J."/>
            <person name="Karaoz U."/>
            <person name="Brodie E.L."/>
            <person name="Williams K.H."/>
            <person name="Hubbard S.S."/>
            <person name="Banfield J.F."/>
        </authorList>
    </citation>
    <scope>NUCLEOTIDE SEQUENCE [LARGE SCALE GENOMIC DNA]</scope>
</reference>
<gene>
    <name evidence="1" type="ORF">A2Y75_10695</name>
</gene>
<dbReference type="AlphaFoldDB" id="A0A1F2WR93"/>
<dbReference type="Pfam" id="PF10719">
    <property type="entry name" value="ComFB"/>
    <property type="match status" value="1"/>
</dbReference>
<comment type="caution">
    <text evidence="1">The sequence shown here is derived from an EMBL/GenBank/DDBJ whole genome shotgun (WGS) entry which is preliminary data.</text>
</comment>
<dbReference type="InterPro" id="IPR019657">
    <property type="entry name" value="ComFB"/>
</dbReference>
<accession>A0A1F2WR93</accession>
<dbReference type="STRING" id="1797197.A2Y75_10695"/>
<evidence type="ECO:0000313" key="1">
    <source>
        <dbReference type="EMBL" id="OFW59306.1"/>
    </source>
</evidence>
<dbReference type="EMBL" id="MELK01000016">
    <property type="protein sequence ID" value="OFW59306.1"/>
    <property type="molecule type" value="Genomic_DNA"/>
</dbReference>